<dbReference type="AlphaFoldDB" id="A0A2U3KDR1"/>
<dbReference type="OrthoDB" id="9814088at2"/>
<organism evidence="1 2">
    <name type="scientific">Candidatus Sulfotelmatobacter kueseliae</name>
    <dbReference type="NCBI Taxonomy" id="2042962"/>
    <lineage>
        <taxon>Bacteria</taxon>
        <taxon>Pseudomonadati</taxon>
        <taxon>Acidobacteriota</taxon>
        <taxon>Terriglobia</taxon>
        <taxon>Terriglobales</taxon>
        <taxon>Candidatus Korobacteraceae</taxon>
        <taxon>Candidatus Sulfotelmatobacter</taxon>
    </lineage>
</organism>
<evidence type="ECO:0000313" key="2">
    <source>
        <dbReference type="Proteomes" id="UP000238701"/>
    </source>
</evidence>
<proteinExistence type="predicted"/>
<name>A0A2U3KDR1_9BACT</name>
<evidence type="ECO:0000313" key="1">
    <source>
        <dbReference type="EMBL" id="SPF37814.1"/>
    </source>
</evidence>
<gene>
    <name evidence="1" type="ORF">SBA1_1870010</name>
</gene>
<accession>A0A2U3KDR1</accession>
<protein>
    <submittedName>
        <fullName evidence="1">Uncharacterized protein</fullName>
    </submittedName>
</protein>
<dbReference type="EMBL" id="OMOD01000098">
    <property type="protein sequence ID" value="SPF37814.1"/>
    <property type="molecule type" value="Genomic_DNA"/>
</dbReference>
<sequence>MGSVFLVPVLTPHGHLTLIEDRDALALEPELAQRLQDAFVRGSGHGLLQLGASEFGVALPPVFSYWREFGARYVTAVCTLPDGGVRSMKTHIPSPPDAELAWLALAAPPMTGAEYLTATVLQCLWQELDSAFGLELSESKCGVQDFLKRRLVAKQKARVKDS</sequence>
<dbReference type="Proteomes" id="UP000238701">
    <property type="component" value="Unassembled WGS sequence"/>
</dbReference>
<reference evidence="2" key="1">
    <citation type="submission" date="2018-02" db="EMBL/GenBank/DDBJ databases">
        <authorList>
            <person name="Hausmann B."/>
        </authorList>
    </citation>
    <scope>NUCLEOTIDE SEQUENCE [LARGE SCALE GENOMIC DNA]</scope>
    <source>
        <strain evidence="2">Peat soil MAG SbA1</strain>
    </source>
</reference>